<feature type="domain" description="Peptidase M20 dimerisation" evidence="6">
    <location>
        <begin position="181"/>
        <end position="270"/>
    </location>
</feature>
<evidence type="ECO:0000256" key="1">
    <source>
        <dbReference type="ARBA" id="ARBA00022605"/>
    </source>
</evidence>
<keyword evidence="1 5" id="KW-0028">Amino-acid biosynthesis</keyword>
<comment type="similarity">
    <text evidence="5">Belongs to the peptidase M20A family. N-acetyldiaminopimelate deacetylase subfamily.</text>
</comment>
<comment type="caution">
    <text evidence="7">The sequence shown here is derived from an EMBL/GenBank/DDBJ whole genome shotgun (WGS) entry which is preliminary data.</text>
</comment>
<dbReference type="HAMAP" id="MF_01692">
    <property type="entry name" value="DapEL"/>
    <property type="match status" value="1"/>
</dbReference>
<comment type="catalytic activity">
    <reaction evidence="5">
        <text>N-acetyl-(2S,6S)-2,6-diaminopimelate + H2O = (2S,6S)-2,6-diaminopimelate + acetate</text>
        <dbReference type="Rhea" id="RHEA:20405"/>
        <dbReference type="ChEBI" id="CHEBI:15377"/>
        <dbReference type="ChEBI" id="CHEBI:30089"/>
        <dbReference type="ChEBI" id="CHEBI:57609"/>
        <dbReference type="ChEBI" id="CHEBI:58767"/>
        <dbReference type="EC" id="3.5.1.47"/>
    </reaction>
</comment>
<dbReference type="Pfam" id="PF07687">
    <property type="entry name" value="M20_dimer"/>
    <property type="match status" value="1"/>
</dbReference>
<dbReference type="PANTHER" id="PTHR11014:SF98">
    <property type="entry name" value="N-ACETYLDIAMINOPIMELATE DEACETYLASE"/>
    <property type="match status" value="1"/>
</dbReference>
<dbReference type="InterPro" id="IPR011650">
    <property type="entry name" value="Peptidase_M20_dimer"/>
</dbReference>
<dbReference type="SUPFAM" id="SSF55031">
    <property type="entry name" value="Bacterial exopeptidase dimerisation domain"/>
    <property type="match status" value="1"/>
</dbReference>
<evidence type="ECO:0000256" key="2">
    <source>
        <dbReference type="ARBA" id="ARBA00022801"/>
    </source>
</evidence>
<dbReference type="Gene3D" id="3.30.70.360">
    <property type="match status" value="1"/>
</dbReference>
<dbReference type="InterPro" id="IPR023905">
    <property type="entry name" value="AcetylDAP_deacetylase"/>
</dbReference>
<dbReference type="Pfam" id="PF01546">
    <property type="entry name" value="Peptidase_M20"/>
    <property type="match status" value="1"/>
</dbReference>
<keyword evidence="2 5" id="KW-0378">Hydrolase</keyword>
<dbReference type="NCBIfam" id="TIGR01891">
    <property type="entry name" value="amidohydrolases"/>
    <property type="match status" value="1"/>
</dbReference>
<dbReference type="PANTHER" id="PTHR11014">
    <property type="entry name" value="PEPTIDASE M20 FAMILY MEMBER"/>
    <property type="match status" value="1"/>
</dbReference>
<reference evidence="7 8" key="1">
    <citation type="submission" date="2024-09" db="EMBL/GenBank/DDBJ databases">
        <authorList>
            <person name="Sun Q."/>
            <person name="Mori K."/>
        </authorList>
    </citation>
    <scope>NUCLEOTIDE SEQUENCE [LARGE SCALE GENOMIC DNA]</scope>
    <source>
        <strain evidence="7 8">TISTR 2452</strain>
    </source>
</reference>
<dbReference type="InterPro" id="IPR002933">
    <property type="entry name" value="Peptidase_M20"/>
</dbReference>
<evidence type="ECO:0000259" key="6">
    <source>
        <dbReference type="Pfam" id="PF07687"/>
    </source>
</evidence>
<dbReference type="InterPro" id="IPR036264">
    <property type="entry name" value="Bact_exopeptidase_dim_dom"/>
</dbReference>
<dbReference type="CDD" id="cd05670">
    <property type="entry name" value="M20_Acy1_YkuR-like"/>
    <property type="match status" value="1"/>
</dbReference>
<keyword evidence="3 5" id="KW-0220">Diaminopimelate biosynthesis</keyword>
<feature type="active site" description="Proton acceptor" evidence="5">
    <location>
        <position position="129"/>
    </location>
</feature>
<dbReference type="Proteomes" id="UP001589747">
    <property type="component" value="Unassembled WGS sequence"/>
</dbReference>
<dbReference type="RefSeq" id="WP_377490069.1">
    <property type="nucleotide sequence ID" value="NZ_JBHMDO010000008.1"/>
</dbReference>
<protein>
    <recommendedName>
        <fullName evidence="5">N-acetyldiaminopimelate deacetylase</fullName>
        <ecNumber evidence="5">3.5.1.47</ecNumber>
    </recommendedName>
</protein>
<evidence type="ECO:0000256" key="5">
    <source>
        <dbReference type="HAMAP-Rule" id="MF_01692"/>
    </source>
</evidence>
<dbReference type="Gene3D" id="3.40.630.10">
    <property type="entry name" value="Zn peptidases"/>
    <property type="match status" value="1"/>
</dbReference>
<accession>A0ABV5KIJ7</accession>
<dbReference type="InterPro" id="IPR017439">
    <property type="entry name" value="Amidohydrolase"/>
</dbReference>
<evidence type="ECO:0000313" key="8">
    <source>
        <dbReference type="Proteomes" id="UP001589747"/>
    </source>
</evidence>
<evidence type="ECO:0000256" key="4">
    <source>
        <dbReference type="ARBA" id="ARBA00023154"/>
    </source>
</evidence>
<dbReference type="PIRSF" id="PIRSF005962">
    <property type="entry name" value="Pept_M20D_amidohydro"/>
    <property type="match status" value="1"/>
</dbReference>
<keyword evidence="4 5" id="KW-0457">Lysine biosynthesis</keyword>
<feature type="active site" evidence="5">
    <location>
        <position position="70"/>
    </location>
</feature>
<evidence type="ECO:0000313" key="7">
    <source>
        <dbReference type="EMBL" id="MFB9325029.1"/>
    </source>
</evidence>
<organism evidence="7 8">
    <name type="scientific">Paenibacillus aurantiacus</name>
    <dbReference type="NCBI Taxonomy" id="1936118"/>
    <lineage>
        <taxon>Bacteria</taxon>
        <taxon>Bacillati</taxon>
        <taxon>Bacillota</taxon>
        <taxon>Bacilli</taxon>
        <taxon>Bacillales</taxon>
        <taxon>Paenibacillaceae</taxon>
        <taxon>Paenibacillus</taxon>
    </lineage>
</organism>
<proteinExistence type="inferred from homology"/>
<keyword evidence="8" id="KW-1185">Reference proteome</keyword>
<sequence>MANHQTFIDIRRDLHLIPEAGYQEFKTQAYLLDYIRSLGAADVSVKLWRTGIIVRIPGLDPGKTIGYRADIDGLPIPEETGLAFKSTHEGMMHACGHDFHMAIGLGVLTHFVQNRMNDNLVFIFQPAEEGPGGALPLLESGELDEYKLDYIFALHIAPEYKVGEIAIKEGTLFANTSELFIDIMGKSGHAAFPHLSHDTLVAMSHFMLQLQSIISRNVNPIKPAVLTIGKIDGGFKQNVIADRVRLEGTIRTLDADTMTLIKGRIEALLQGLEVSFNCASAIDYGANYMQVYNHPEVTRAFMDWAKELPDIRLIECEASMTGEDFGYLLQRIPGFMFWLGVDSEHGLHHAKLNPDERAIPVAIDTLVQYLSWLGR</sequence>
<gene>
    <name evidence="7" type="ORF">ACFFSY_03720</name>
</gene>
<evidence type="ECO:0000256" key="3">
    <source>
        <dbReference type="ARBA" id="ARBA00022915"/>
    </source>
</evidence>
<dbReference type="EMBL" id="JBHMDO010000008">
    <property type="protein sequence ID" value="MFB9325029.1"/>
    <property type="molecule type" value="Genomic_DNA"/>
</dbReference>
<name>A0ABV5KIJ7_9BACL</name>
<dbReference type="SUPFAM" id="SSF53187">
    <property type="entry name" value="Zn-dependent exopeptidases"/>
    <property type="match status" value="1"/>
</dbReference>
<dbReference type="EC" id="3.5.1.47" evidence="5"/>
<comment type="pathway">
    <text evidence="5">Amino-acid biosynthesis; L-lysine biosynthesis via DAP pathway; LL-2,6-diaminopimelate from (S)-tetrahydrodipicolinate (acetylase route): step 3/3.</text>
</comment>
<comment type="function">
    <text evidence="5">Catalyzes the conversion of N-acetyl-diaminopimelate to diaminopimelate and acetate.</text>
</comment>